<dbReference type="EMBL" id="BAABIS010000001">
    <property type="protein sequence ID" value="GAA4880563.1"/>
    <property type="molecule type" value="Genomic_DNA"/>
</dbReference>
<reference evidence="2" key="1">
    <citation type="journal article" date="2019" name="Int. J. Syst. Evol. Microbiol.">
        <title>The Global Catalogue of Microorganisms (GCM) 10K type strain sequencing project: providing services to taxonomists for standard genome sequencing and annotation.</title>
        <authorList>
            <consortium name="The Broad Institute Genomics Platform"/>
            <consortium name="The Broad Institute Genome Sequencing Center for Infectious Disease"/>
            <person name="Wu L."/>
            <person name="Ma J."/>
        </authorList>
    </citation>
    <scope>NUCLEOTIDE SEQUENCE [LARGE SCALE GENOMIC DNA]</scope>
    <source>
        <strain evidence="2">JCM 13006</strain>
    </source>
</reference>
<comment type="caution">
    <text evidence="1">The sequence shown here is derived from an EMBL/GenBank/DDBJ whole genome shotgun (WGS) entry which is preliminary data.</text>
</comment>
<proteinExistence type="predicted"/>
<name>A0ABP9ETB9_9ACTN</name>
<organism evidence="1 2">
    <name type="scientific">Kitasatospora terrestris</name>
    <dbReference type="NCBI Taxonomy" id="258051"/>
    <lineage>
        <taxon>Bacteria</taxon>
        <taxon>Bacillati</taxon>
        <taxon>Actinomycetota</taxon>
        <taxon>Actinomycetes</taxon>
        <taxon>Kitasatosporales</taxon>
        <taxon>Streptomycetaceae</taxon>
        <taxon>Kitasatospora</taxon>
    </lineage>
</organism>
<keyword evidence="2" id="KW-1185">Reference proteome</keyword>
<evidence type="ECO:0000313" key="1">
    <source>
        <dbReference type="EMBL" id="GAA4880563.1"/>
    </source>
</evidence>
<accession>A0ABP9ETB9</accession>
<sequence length="105" mass="11203">MRWRLMRGEALLGELAEDGCDMPFSTARFEAGAGWGEVRAHFDALNALSGPDPDGVRTAAVLGPIIDLGLTLVPDGGGQALGVWRKEAGGTCFLRIDGARARMRY</sequence>
<protein>
    <submittedName>
        <fullName evidence="1">Uncharacterized protein</fullName>
    </submittedName>
</protein>
<dbReference type="RefSeq" id="WP_345701021.1">
    <property type="nucleotide sequence ID" value="NZ_BAABIS010000001.1"/>
</dbReference>
<gene>
    <name evidence="1" type="ORF">GCM10023235_71040</name>
</gene>
<evidence type="ECO:0000313" key="2">
    <source>
        <dbReference type="Proteomes" id="UP001501752"/>
    </source>
</evidence>
<dbReference type="Proteomes" id="UP001501752">
    <property type="component" value="Unassembled WGS sequence"/>
</dbReference>